<sequence length="185" mass="21455">MKLYGSFTSPFVRHCRIALLESTLDYQFIETDQASSAKLSPTKRVPFLHDGELSLTDSSAILRYIRHKSSKTYLDTVVELDQFCMINTALDSSINLFFLSRDGVDIERFDYTIRQAQRINATLAEFEKFELPLYGPFNDVQLRLGCYLSWAVFRQRIDIEDYPKLKIFLATIEKEPFFIETAPPV</sequence>
<dbReference type="Proteomes" id="UP000055702">
    <property type="component" value="Unassembled WGS sequence"/>
</dbReference>
<dbReference type="CDD" id="cd00570">
    <property type="entry name" value="GST_N_family"/>
    <property type="match status" value="1"/>
</dbReference>
<proteinExistence type="predicted"/>
<protein>
    <submittedName>
        <fullName evidence="2">Glutathione S-transferase</fullName>
    </submittedName>
</protein>
<keyword evidence="2" id="KW-0808">Transferase</keyword>
<dbReference type="InterPro" id="IPR004045">
    <property type="entry name" value="Glutathione_S-Trfase_N"/>
</dbReference>
<dbReference type="RefSeq" id="WP_011638220.1">
    <property type="nucleotide sequence ID" value="NZ_JBBMQR010000014.1"/>
</dbReference>
<comment type="caution">
    <text evidence="2">The sequence shown here is derived from an EMBL/GenBank/DDBJ whole genome shotgun (WGS) entry which is preliminary data.</text>
</comment>
<dbReference type="AlphaFoldDB" id="A0A106C3L6"/>
<evidence type="ECO:0000313" key="3">
    <source>
        <dbReference type="Proteomes" id="UP000055702"/>
    </source>
</evidence>
<dbReference type="GO" id="GO:0016740">
    <property type="term" value="F:transferase activity"/>
    <property type="evidence" value="ECO:0007669"/>
    <property type="project" value="UniProtKB-KW"/>
</dbReference>
<dbReference type="Gene3D" id="3.40.30.10">
    <property type="entry name" value="Glutaredoxin"/>
    <property type="match status" value="1"/>
</dbReference>
<dbReference type="EMBL" id="LRDC01000001">
    <property type="protein sequence ID" value="KVX03618.1"/>
    <property type="molecule type" value="Genomic_DNA"/>
</dbReference>
<name>A0A106C3L6_SHEFR</name>
<feature type="domain" description="GST N-terminal" evidence="1">
    <location>
        <begin position="1"/>
        <end position="73"/>
    </location>
</feature>
<dbReference type="PROSITE" id="PS50404">
    <property type="entry name" value="GST_NTER"/>
    <property type="match status" value="1"/>
</dbReference>
<dbReference type="OMA" id="YPEICLY"/>
<dbReference type="Pfam" id="PF13417">
    <property type="entry name" value="GST_N_3"/>
    <property type="match status" value="1"/>
</dbReference>
<dbReference type="SUPFAM" id="SSF52833">
    <property type="entry name" value="Thioredoxin-like"/>
    <property type="match status" value="1"/>
</dbReference>
<reference evidence="2 3" key="1">
    <citation type="submission" date="2016-01" db="EMBL/GenBank/DDBJ databases">
        <title>Draft genome of the antarctic isolate Shewanella frigidimarina Ag06-30.</title>
        <authorList>
            <person name="Parmeciano Di Noto G."/>
            <person name="Vazquez S."/>
            <person name="Mac Cormack W."/>
            <person name="Iriarte A."/>
            <person name="Quiroga C."/>
        </authorList>
    </citation>
    <scope>NUCLEOTIDE SEQUENCE [LARGE SCALE GENOMIC DNA]</scope>
    <source>
        <strain evidence="2 3">Ag06-30</strain>
    </source>
</reference>
<evidence type="ECO:0000313" key="2">
    <source>
        <dbReference type="EMBL" id="KVX03618.1"/>
    </source>
</evidence>
<gene>
    <name evidence="2" type="ORF">AWJ07_03410</name>
</gene>
<accession>A0A106C3L6</accession>
<dbReference type="Gene3D" id="1.20.1050.10">
    <property type="match status" value="1"/>
</dbReference>
<organism evidence="2">
    <name type="scientific">Shewanella frigidimarina</name>
    <dbReference type="NCBI Taxonomy" id="56812"/>
    <lineage>
        <taxon>Bacteria</taxon>
        <taxon>Pseudomonadati</taxon>
        <taxon>Pseudomonadota</taxon>
        <taxon>Gammaproteobacteria</taxon>
        <taxon>Alteromonadales</taxon>
        <taxon>Shewanellaceae</taxon>
        <taxon>Shewanella</taxon>
    </lineage>
</organism>
<dbReference type="GeneID" id="41838155"/>
<dbReference type="InterPro" id="IPR036249">
    <property type="entry name" value="Thioredoxin-like_sf"/>
</dbReference>
<evidence type="ECO:0000259" key="1">
    <source>
        <dbReference type="PROSITE" id="PS50404"/>
    </source>
</evidence>